<evidence type="ECO:0000313" key="1">
    <source>
        <dbReference type="EMBL" id="KAK0398865.1"/>
    </source>
</evidence>
<dbReference type="EMBL" id="JAUCMV010000005">
    <property type="protein sequence ID" value="KAK0398865.1"/>
    <property type="molecule type" value="Genomic_DNA"/>
</dbReference>
<proteinExistence type="predicted"/>
<evidence type="ECO:0000313" key="2">
    <source>
        <dbReference type="Proteomes" id="UP001175271"/>
    </source>
</evidence>
<organism evidence="1 2">
    <name type="scientific">Steinernema hermaphroditum</name>
    <dbReference type="NCBI Taxonomy" id="289476"/>
    <lineage>
        <taxon>Eukaryota</taxon>
        <taxon>Metazoa</taxon>
        <taxon>Ecdysozoa</taxon>
        <taxon>Nematoda</taxon>
        <taxon>Chromadorea</taxon>
        <taxon>Rhabditida</taxon>
        <taxon>Tylenchina</taxon>
        <taxon>Panagrolaimomorpha</taxon>
        <taxon>Strongyloidoidea</taxon>
        <taxon>Steinernematidae</taxon>
        <taxon>Steinernema</taxon>
    </lineage>
</organism>
<sequence>MSEDFSRQIIRLHYPGLLTTLCVTVDSVIAKHLHKFNRPLVLICHGIDPSMKMSIIAFNFFQMNVHTALNLHNMLVYLSCGQIEGKTFVFHNVTIERNPPICSSQDGVDRNMVRAIFEPHSSLALAVPNSPMSNLVYWKSSTILNINRAFVIRVYYRIEDPNRCRVVLLIHIEHKKFEVITHLWTTNYARNVRQDLDFLRKRQIRISNAAFLNHHLYNPQKVTIQLRRKSRIGLYKRCSDEHTSETVMMSDFEGPHHPDAL</sequence>
<dbReference type="Proteomes" id="UP001175271">
    <property type="component" value="Unassembled WGS sequence"/>
</dbReference>
<keyword evidence="2" id="KW-1185">Reference proteome</keyword>
<dbReference type="AlphaFoldDB" id="A0AA39H454"/>
<reference evidence="1" key="1">
    <citation type="submission" date="2023-06" db="EMBL/GenBank/DDBJ databases">
        <title>Genomic analysis of the entomopathogenic nematode Steinernema hermaphroditum.</title>
        <authorList>
            <person name="Schwarz E.M."/>
            <person name="Heppert J.K."/>
            <person name="Baniya A."/>
            <person name="Schwartz H.T."/>
            <person name="Tan C.-H."/>
            <person name="Antoshechkin I."/>
            <person name="Sternberg P.W."/>
            <person name="Goodrich-Blair H."/>
            <person name="Dillman A.R."/>
        </authorList>
    </citation>
    <scope>NUCLEOTIDE SEQUENCE</scope>
    <source>
        <strain evidence="1">PS9179</strain>
        <tissue evidence="1">Whole animal</tissue>
    </source>
</reference>
<name>A0AA39H454_9BILA</name>
<gene>
    <name evidence="1" type="ORF">QR680_002786</name>
</gene>
<protein>
    <submittedName>
        <fullName evidence="1">Uncharacterized protein</fullName>
    </submittedName>
</protein>
<accession>A0AA39H454</accession>
<comment type="caution">
    <text evidence="1">The sequence shown here is derived from an EMBL/GenBank/DDBJ whole genome shotgun (WGS) entry which is preliminary data.</text>
</comment>